<comment type="caution">
    <text evidence="1">The sequence shown here is derived from an EMBL/GenBank/DDBJ whole genome shotgun (WGS) entry which is preliminary data.</text>
</comment>
<protein>
    <submittedName>
        <fullName evidence="1">Uncharacterized protein</fullName>
    </submittedName>
</protein>
<evidence type="ECO:0000313" key="2">
    <source>
        <dbReference type="Proteomes" id="UP000237347"/>
    </source>
</evidence>
<sequence>MMIFMHLTNRKSCSLAYKEVRLLPTFGGLTGNCGMVKLSISKCVRFSQAKAVEIMTNVCETIKLVEKPLARVHHEIFSFNMVYRRVCRRYKSDSVFRRSD</sequence>
<organism evidence="1 2">
    <name type="scientific">Quercus suber</name>
    <name type="common">Cork oak</name>
    <dbReference type="NCBI Taxonomy" id="58331"/>
    <lineage>
        <taxon>Eukaryota</taxon>
        <taxon>Viridiplantae</taxon>
        <taxon>Streptophyta</taxon>
        <taxon>Embryophyta</taxon>
        <taxon>Tracheophyta</taxon>
        <taxon>Spermatophyta</taxon>
        <taxon>Magnoliopsida</taxon>
        <taxon>eudicotyledons</taxon>
        <taxon>Gunneridae</taxon>
        <taxon>Pentapetalae</taxon>
        <taxon>rosids</taxon>
        <taxon>fabids</taxon>
        <taxon>Fagales</taxon>
        <taxon>Fagaceae</taxon>
        <taxon>Quercus</taxon>
    </lineage>
</organism>
<reference evidence="1 2" key="1">
    <citation type="journal article" date="2018" name="Sci. Data">
        <title>The draft genome sequence of cork oak.</title>
        <authorList>
            <person name="Ramos A.M."/>
            <person name="Usie A."/>
            <person name="Barbosa P."/>
            <person name="Barros P.M."/>
            <person name="Capote T."/>
            <person name="Chaves I."/>
            <person name="Simoes F."/>
            <person name="Abreu I."/>
            <person name="Carrasquinho I."/>
            <person name="Faro C."/>
            <person name="Guimaraes J.B."/>
            <person name="Mendonca D."/>
            <person name="Nobrega F."/>
            <person name="Rodrigues L."/>
            <person name="Saibo N.J.M."/>
            <person name="Varela M.C."/>
            <person name="Egas C."/>
            <person name="Matos J."/>
            <person name="Miguel C.M."/>
            <person name="Oliveira M.M."/>
            <person name="Ricardo C.P."/>
            <person name="Goncalves S."/>
        </authorList>
    </citation>
    <scope>NUCLEOTIDE SEQUENCE [LARGE SCALE GENOMIC DNA]</scope>
    <source>
        <strain evidence="2">cv. HL8</strain>
    </source>
</reference>
<dbReference type="Proteomes" id="UP000237347">
    <property type="component" value="Unassembled WGS sequence"/>
</dbReference>
<name>A0AAW0KHQ7_QUESU</name>
<dbReference type="EMBL" id="PKMF04000307">
    <property type="protein sequence ID" value="KAK7838420.1"/>
    <property type="molecule type" value="Genomic_DNA"/>
</dbReference>
<keyword evidence="2" id="KW-1185">Reference proteome</keyword>
<accession>A0AAW0KHQ7</accession>
<proteinExistence type="predicted"/>
<evidence type="ECO:0000313" key="1">
    <source>
        <dbReference type="EMBL" id="KAK7838420.1"/>
    </source>
</evidence>
<dbReference type="AlphaFoldDB" id="A0AAW0KHQ7"/>
<gene>
    <name evidence="1" type="ORF">CFP56_019866</name>
</gene>